<organism evidence="3 6">
    <name type="scientific">Parascaris univalens</name>
    <name type="common">Nematode worm</name>
    <dbReference type="NCBI Taxonomy" id="6257"/>
    <lineage>
        <taxon>Eukaryota</taxon>
        <taxon>Metazoa</taxon>
        <taxon>Ecdysozoa</taxon>
        <taxon>Nematoda</taxon>
        <taxon>Chromadorea</taxon>
        <taxon>Rhabditida</taxon>
        <taxon>Spirurina</taxon>
        <taxon>Ascaridomorpha</taxon>
        <taxon>Ascaridoidea</taxon>
        <taxon>Ascarididae</taxon>
        <taxon>Parascaris</taxon>
    </lineage>
</organism>
<keyword evidence="2" id="KW-0812">Transmembrane</keyword>
<feature type="compositionally biased region" description="Polar residues" evidence="1">
    <location>
        <begin position="454"/>
        <end position="471"/>
    </location>
</feature>
<feature type="transmembrane region" description="Helical" evidence="2">
    <location>
        <begin position="182"/>
        <end position="202"/>
    </location>
</feature>
<evidence type="ECO:0000313" key="6">
    <source>
        <dbReference type="WBParaSite" id="PgR043_g083_t04"/>
    </source>
</evidence>
<evidence type="ECO:0000313" key="3">
    <source>
        <dbReference type="Proteomes" id="UP000887569"/>
    </source>
</evidence>
<proteinExistence type="predicted"/>
<feature type="region of interest" description="Disordered" evidence="1">
    <location>
        <begin position="76"/>
        <end position="103"/>
    </location>
</feature>
<feature type="compositionally biased region" description="Polar residues" evidence="1">
    <location>
        <begin position="94"/>
        <end position="103"/>
    </location>
</feature>
<feature type="transmembrane region" description="Helical" evidence="2">
    <location>
        <begin position="374"/>
        <end position="398"/>
    </location>
</feature>
<feature type="region of interest" description="Disordered" evidence="1">
    <location>
        <begin position="451"/>
        <end position="471"/>
    </location>
</feature>
<accession>A0A915BJX7</accession>
<dbReference type="WBParaSite" id="PgR043_g083_t04">
    <property type="protein sequence ID" value="PgR043_g083_t04"/>
    <property type="gene ID" value="PgR043_g083"/>
</dbReference>
<dbReference type="WBParaSite" id="PgR043_g083_t03">
    <property type="protein sequence ID" value="PgR043_g083_t03"/>
    <property type="gene ID" value="PgR043_g083"/>
</dbReference>
<dbReference type="AlphaFoldDB" id="A0A915BJX7"/>
<feature type="compositionally biased region" description="Polar residues" evidence="1">
    <location>
        <begin position="1"/>
        <end position="13"/>
    </location>
</feature>
<keyword evidence="2" id="KW-0472">Membrane</keyword>
<keyword evidence="3" id="KW-1185">Reference proteome</keyword>
<dbReference type="Proteomes" id="UP000887569">
    <property type="component" value="Unplaced"/>
</dbReference>
<evidence type="ECO:0000313" key="4">
    <source>
        <dbReference type="WBParaSite" id="PgR043_g083_t02"/>
    </source>
</evidence>
<evidence type="ECO:0000256" key="2">
    <source>
        <dbReference type="SAM" id="Phobius"/>
    </source>
</evidence>
<evidence type="ECO:0000313" key="5">
    <source>
        <dbReference type="WBParaSite" id="PgR043_g083_t03"/>
    </source>
</evidence>
<evidence type="ECO:0000256" key="1">
    <source>
        <dbReference type="SAM" id="MobiDB-lite"/>
    </source>
</evidence>
<sequence>VKMSGGNSLSNGRWSDDLSDTQGSCEELLKKVELKGHSSSPVAMTETSITGCRTEQQQTTGVHLDTAVSNVRAVAEGSITPDSGPRQPIERKTSSPLVQSTQEDSLGLDGQFSFLARQCDKSTAKGSNNSGSQALPTGAEIFDIQSIQEVATHDETLNNVVLQKLGCFPTCFQFTLLRLSAMALLITAWAIMIFFPCVYLEYNEIHSTNINERKSRKLTITETCPADPLWWVEETEFINSIISQASYYRTLNSSNEQLQRRLYESERAESIRYPLNGQKFVISGCVLLAFPILISIMCFRCSFQEDDFMEEAMLDIVEIALFIVFSVVEGYLSSAVEIGLFWTEVCHLYVADFDGDEIKKQIFDVCTQVKFVPYGIIAAGCIFIVLAVIFSIDFIILLKHSERLEAQKFLMMAVSLHREMGLERMDVSIQKELESTKAAMENFFGVLSRRKESTPSFGGSKKPQSSDGSSL</sequence>
<name>A0A915BJX7_PARUN</name>
<feature type="transmembrane region" description="Helical" evidence="2">
    <location>
        <begin position="312"/>
        <end position="332"/>
    </location>
</feature>
<dbReference type="WBParaSite" id="PgR043_g083_t02">
    <property type="protein sequence ID" value="PgR043_g083_t02"/>
    <property type="gene ID" value="PgR043_g083"/>
</dbReference>
<keyword evidence="2" id="KW-1133">Transmembrane helix</keyword>
<protein>
    <submittedName>
        <fullName evidence="4 5">Uncharacterized protein</fullName>
    </submittedName>
</protein>
<reference evidence="4 5" key="1">
    <citation type="submission" date="2022-11" db="UniProtKB">
        <authorList>
            <consortium name="WormBaseParasite"/>
        </authorList>
    </citation>
    <scope>IDENTIFICATION</scope>
</reference>
<feature type="region of interest" description="Disordered" evidence="1">
    <location>
        <begin position="1"/>
        <end position="22"/>
    </location>
</feature>
<feature type="transmembrane region" description="Helical" evidence="2">
    <location>
        <begin position="280"/>
        <end position="300"/>
    </location>
</feature>